<dbReference type="RefSeq" id="WP_231638080.1">
    <property type="nucleotide sequence ID" value="NZ_BBYR01000027.1"/>
</dbReference>
<dbReference type="EMBL" id="BBYR01000027">
    <property type="protein sequence ID" value="GAP35713.1"/>
    <property type="molecule type" value="Genomic_DNA"/>
</dbReference>
<dbReference type="STRING" id="1547922.ISF6_1486"/>
<keyword evidence="7" id="KW-0732">Signal</keyword>
<accession>A0A0K8NZB4</accession>
<dbReference type="PANTHER" id="PTHR33751:SF9">
    <property type="entry name" value="CYTOCHROME C4"/>
    <property type="match status" value="1"/>
</dbReference>
<evidence type="ECO:0000313" key="9">
    <source>
        <dbReference type="EMBL" id="GAP35713.1"/>
    </source>
</evidence>
<evidence type="ECO:0000256" key="5">
    <source>
        <dbReference type="ARBA" id="ARBA00023004"/>
    </source>
</evidence>
<evidence type="ECO:0000259" key="8">
    <source>
        <dbReference type="PROSITE" id="PS51007"/>
    </source>
</evidence>
<dbReference type="InterPro" id="IPR009056">
    <property type="entry name" value="Cyt_c-like_dom"/>
</dbReference>
<evidence type="ECO:0000256" key="1">
    <source>
        <dbReference type="ARBA" id="ARBA00022448"/>
    </source>
</evidence>
<keyword evidence="2 6" id="KW-0349">Heme</keyword>
<dbReference type="Proteomes" id="UP000037660">
    <property type="component" value="Unassembled WGS sequence"/>
</dbReference>
<dbReference type="PROSITE" id="PS51007">
    <property type="entry name" value="CYTC"/>
    <property type="match status" value="1"/>
</dbReference>
<keyword evidence="4" id="KW-0249">Electron transport</keyword>
<dbReference type="Gene3D" id="1.10.760.10">
    <property type="entry name" value="Cytochrome c-like domain"/>
    <property type="match status" value="1"/>
</dbReference>
<proteinExistence type="predicted"/>
<protein>
    <submittedName>
        <fullName evidence="9">Cytochrome c4</fullName>
    </submittedName>
</protein>
<feature type="signal peptide" evidence="7">
    <location>
        <begin position="1"/>
        <end position="41"/>
    </location>
</feature>
<dbReference type="SUPFAM" id="SSF46626">
    <property type="entry name" value="Cytochrome c"/>
    <property type="match status" value="1"/>
</dbReference>
<dbReference type="GO" id="GO:0009055">
    <property type="term" value="F:electron transfer activity"/>
    <property type="evidence" value="ECO:0007669"/>
    <property type="project" value="InterPro"/>
</dbReference>
<reference evidence="10" key="1">
    <citation type="submission" date="2015-07" db="EMBL/GenBank/DDBJ databases">
        <title>Discovery of a poly(ethylene terephthalate assimilation.</title>
        <authorList>
            <person name="Yoshida S."/>
            <person name="Hiraga K."/>
            <person name="Takehana T."/>
            <person name="Taniguchi I."/>
            <person name="Yamaji H."/>
            <person name="Maeda Y."/>
            <person name="Toyohara K."/>
            <person name="Miyamoto K."/>
            <person name="Kimura Y."/>
            <person name="Oda K."/>
        </authorList>
    </citation>
    <scope>NUCLEOTIDE SEQUENCE [LARGE SCALE GENOMIC DNA]</scope>
    <source>
        <strain evidence="10">NBRC 110686 / TISTR 2288 / 201-F6</strain>
    </source>
</reference>
<evidence type="ECO:0000313" key="10">
    <source>
        <dbReference type="Proteomes" id="UP000037660"/>
    </source>
</evidence>
<name>A0A0K8NZB4_PISS1</name>
<reference evidence="9 10" key="2">
    <citation type="journal article" date="2016" name="Science">
        <title>A bacterium that degrades and assimilates poly(ethylene terephthalate).</title>
        <authorList>
            <person name="Yoshida S."/>
            <person name="Hiraga K."/>
            <person name="Takehana T."/>
            <person name="Taniguchi I."/>
            <person name="Yamaji H."/>
            <person name="Maeda Y."/>
            <person name="Toyohara K."/>
            <person name="Miyamoto K."/>
            <person name="Kimura Y."/>
            <person name="Oda K."/>
        </authorList>
    </citation>
    <scope>NUCLEOTIDE SEQUENCE [LARGE SCALE GENOMIC DNA]</scope>
    <source>
        <strain evidence="10">NBRC 110686 / TISTR 2288 / 201-F6</strain>
    </source>
</reference>
<dbReference type="GO" id="GO:0046872">
    <property type="term" value="F:metal ion binding"/>
    <property type="evidence" value="ECO:0007669"/>
    <property type="project" value="UniProtKB-KW"/>
</dbReference>
<dbReference type="InterPro" id="IPR036909">
    <property type="entry name" value="Cyt_c-like_dom_sf"/>
</dbReference>
<evidence type="ECO:0000256" key="4">
    <source>
        <dbReference type="ARBA" id="ARBA00022982"/>
    </source>
</evidence>
<evidence type="ECO:0000256" key="3">
    <source>
        <dbReference type="ARBA" id="ARBA00022723"/>
    </source>
</evidence>
<evidence type="ECO:0000256" key="7">
    <source>
        <dbReference type="SAM" id="SignalP"/>
    </source>
</evidence>
<comment type="caution">
    <text evidence="9">The sequence shown here is derived from an EMBL/GenBank/DDBJ whole genome shotgun (WGS) entry which is preliminary data.</text>
</comment>
<keyword evidence="5 6" id="KW-0408">Iron</keyword>
<evidence type="ECO:0000256" key="2">
    <source>
        <dbReference type="ARBA" id="ARBA00022617"/>
    </source>
</evidence>
<keyword evidence="1" id="KW-0813">Transport</keyword>
<feature type="domain" description="Cytochrome c" evidence="8">
    <location>
        <begin position="32"/>
        <end position="121"/>
    </location>
</feature>
<dbReference type="InterPro" id="IPR050597">
    <property type="entry name" value="Cytochrome_c_Oxidase_Subunit"/>
</dbReference>
<organism evidence="9 10">
    <name type="scientific">Piscinibacter sakaiensis</name>
    <name type="common">Ideonella sakaiensis</name>
    <dbReference type="NCBI Taxonomy" id="1547922"/>
    <lineage>
        <taxon>Bacteria</taxon>
        <taxon>Pseudomonadati</taxon>
        <taxon>Pseudomonadota</taxon>
        <taxon>Betaproteobacteria</taxon>
        <taxon>Burkholderiales</taxon>
        <taxon>Sphaerotilaceae</taxon>
        <taxon>Piscinibacter</taxon>
    </lineage>
</organism>
<dbReference type="GO" id="GO:0020037">
    <property type="term" value="F:heme binding"/>
    <property type="evidence" value="ECO:0007669"/>
    <property type="project" value="InterPro"/>
</dbReference>
<dbReference type="AlphaFoldDB" id="A0A0K8NZB4"/>
<dbReference type="Pfam" id="PF00034">
    <property type="entry name" value="Cytochrom_C"/>
    <property type="match status" value="1"/>
</dbReference>
<feature type="chain" id="PRO_5005513509" evidence="7">
    <location>
        <begin position="42"/>
        <end position="128"/>
    </location>
</feature>
<keyword evidence="10" id="KW-1185">Reference proteome</keyword>
<sequence length="128" mass="13241">MSRRSAPGPCDARPVPGRRAGAGRALAAALLAAAAAGSALAQPAEPPGKARARACAACHGPLGLSVLPNAPHLAGQPEIYLVEQLKAYRSGRRQHEVMSVIARPLGDAEIAELAAYYASLQIEVKETR</sequence>
<gene>
    <name evidence="9" type="ORF">ISF6_1486</name>
</gene>
<keyword evidence="3 6" id="KW-0479">Metal-binding</keyword>
<dbReference type="PANTHER" id="PTHR33751">
    <property type="entry name" value="CBB3-TYPE CYTOCHROME C OXIDASE SUBUNIT FIXP"/>
    <property type="match status" value="1"/>
</dbReference>
<evidence type="ECO:0000256" key="6">
    <source>
        <dbReference type="PROSITE-ProRule" id="PRU00433"/>
    </source>
</evidence>